<organism evidence="2 3">
    <name type="scientific">Gossypium anomalum</name>
    <dbReference type="NCBI Taxonomy" id="47600"/>
    <lineage>
        <taxon>Eukaryota</taxon>
        <taxon>Viridiplantae</taxon>
        <taxon>Streptophyta</taxon>
        <taxon>Embryophyta</taxon>
        <taxon>Tracheophyta</taxon>
        <taxon>Spermatophyta</taxon>
        <taxon>Magnoliopsida</taxon>
        <taxon>eudicotyledons</taxon>
        <taxon>Gunneridae</taxon>
        <taxon>Pentapetalae</taxon>
        <taxon>rosids</taxon>
        <taxon>malvids</taxon>
        <taxon>Malvales</taxon>
        <taxon>Malvaceae</taxon>
        <taxon>Malvoideae</taxon>
        <taxon>Gossypium</taxon>
    </lineage>
</organism>
<name>A0A8J5Y0C1_9ROSI</name>
<dbReference type="AlphaFoldDB" id="A0A8J5Y0C1"/>
<dbReference type="Gene3D" id="3.30.420.10">
    <property type="entry name" value="Ribonuclease H-like superfamily/Ribonuclease H"/>
    <property type="match status" value="1"/>
</dbReference>
<dbReference type="InterPro" id="IPR002156">
    <property type="entry name" value="RNaseH_domain"/>
</dbReference>
<dbReference type="InterPro" id="IPR036397">
    <property type="entry name" value="RNaseH_sf"/>
</dbReference>
<dbReference type="GO" id="GO:0003676">
    <property type="term" value="F:nucleic acid binding"/>
    <property type="evidence" value="ECO:0007669"/>
    <property type="project" value="InterPro"/>
</dbReference>
<evidence type="ECO:0000313" key="3">
    <source>
        <dbReference type="Proteomes" id="UP000701853"/>
    </source>
</evidence>
<evidence type="ECO:0000313" key="2">
    <source>
        <dbReference type="EMBL" id="KAG8478668.1"/>
    </source>
</evidence>
<feature type="domain" description="RNase H type-1" evidence="1">
    <location>
        <begin position="8"/>
        <end position="69"/>
    </location>
</feature>
<proteinExistence type="predicted"/>
<dbReference type="GO" id="GO:0004523">
    <property type="term" value="F:RNA-DNA hybrid ribonuclease activity"/>
    <property type="evidence" value="ECO:0007669"/>
    <property type="project" value="InterPro"/>
</dbReference>
<gene>
    <name evidence="2" type="ORF">CXB51_028533</name>
</gene>
<dbReference type="OrthoDB" id="986023at2759"/>
<comment type="caution">
    <text evidence="2">The sequence shown here is derived from an EMBL/GenBank/DDBJ whole genome shotgun (WGS) entry which is preliminary data.</text>
</comment>
<protein>
    <recommendedName>
        <fullName evidence="1">RNase H type-1 domain-containing protein</fullName>
    </recommendedName>
</protein>
<dbReference type="Proteomes" id="UP000701853">
    <property type="component" value="Chromosome 11"/>
</dbReference>
<evidence type="ECO:0000259" key="1">
    <source>
        <dbReference type="Pfam" id="PF13456"/>
    </source>
</evidence>
<reference evidence="2 3" key="1">
    <citation type="journal article" date="2021" name="bioRxiv">
        <title>The Gossypium anomalum genome as a resource for cotton improvement and evolutionary analysis of hybrid incompatibility.</title>
        <authorList>
            <person name="Grover C.E."/>
            <person name="Yuan D."/>
            <person name="Arick M.A."/>
            <person name="Miller E.R."/>
            <person name="Hu G."/>
            <person name="Peterson D.G."/>
            <person name="Wendel J.F."/>
            <person name="Udall J.A."/>
        </authorList>
    </citation>
    <scope>NUCLEOTIDE SEQUENCE [LARGE SCALE GENOMIC DNA]</scope>
    <source>
        <strain evidence="2">JFW-Udall</strain>
        <tissue evidence="2">Leaf</tissue>
    </source>
</reference>
<accession>A0A8J5Y0C1</accession>
<keyword evidence="3" id="KW-1185">Reference proteome</keyword>
<dbReference type="Pfam" id="PF13456">
    <property type="entry name" value="RVT_3"/>
    <property type="match status" value="1"/>
</dbReference>
<sequence length="100" mass="11418">MGLEMKDRKIYIEGESISAIKKCISESRDKSEICSMIHNIKALQSKLKSIKFHYVHRTANALADIIATESLKKRKRFYLEGAIPGPAVKALEDDWIREPD</sequence>
<dbReference type="EMBL" id="JAHUZN010000011">
    <property type="protein sequence ID" value="KAG8478668.1"/>
    <property type="molecule type" value="Genomic_DNA"/>
</dbReference>